<accession>A0A0D8JTI6</accession>
<keyword evidence="2" id="KW-1185">Reference proteome</keyword>
<dbReference type="InParanoid" id="A0A0D8JTI6"/>
<dbReference type="EMBL" id="GG704912">
    <property type="protein sequence ID" value="KJF60454.1"/>
    <property type="molecule type" value="Genomic_DNA"/>
</dbReference>
<evidence type="ECO:0000313" key="1">
    <source>
        <dbReference type="EMBL" id="KJF60454.1"/>
    </source>
</evidence>
<gene>
    <name evidence="1" type="ORF">CIMG_12979</name>
</gene>
<protein>
    <submittedName>
        <fullName evidence="1">Uncharacterized protein</fullName>
    </submittedName>
</protein>
<dbReference type="VEuPathDB" id="FungiDB:CIMG_12979"/>
<sequence>MMIFLGRIGIVYGTPQPSDARPQQENTSIGIINHSPTLLLLPLLPMLVKATVRRAVSMILCYKAGSEFRPSDSLFGGDNVTLMSSDPGAAHLLFELYKGPQTSWHDPRAESSAL</sequence>
<name>A0A0D8JTI6_COCIM</name>
<reference evidence="2" key="1">
    <citation type="journal article" date="2009" name="Genome Res.">
        <title>Comparative genomic analyses of the human fungal pathogens Coccidioides and their relatives.</title>
        <authorList>
            <person name="Sharpton T.J."/>
            <person name="Stajich J.E."/>
            <person name="Rounsley S.D."/>
            <person name="Gardner M.J."/>
            <person name="Wortman J.R."/>
            <person name="Jordar V.S."/>
            <person name="Maiti R."/>
            <person name="Kodira C.D."/>
            <person name="Neafsey D.E."/>
            <person name="Zeng Q."/>
            <person name="Hung C.-Y."/>
            <person name="McMahan C."/>
            <person name="Muszewska A."/>
            <person name="Grynberg M."/>
            <person name="Mandel M.A."/>
            <person name="Kellner E.M."/>
            <person name="Barker B.M."/>
            <person name="Galgiani J.N."/>
            <person name="Orbach M.J."/>
            <person name="Kirkland T.N."/>
            <person name="Cole G.T."/>
            <person name="Henn M.R."/>
            <person name="Birren B.W."/>
            <person name="Taylor J.W."/>
        </authorList>
    </citation>
    <scope>NUCLEOTIDE SEQUENCE [LARGE SCALE GENOMIC DNA]</scope>
    <source>
        <strain evidence="2">RS</strain>
    </source>
</reference>
<dbReference type="RefSeq" id="XP_004445269.1">
    <property type="nucleotide sequence ID" value="XM_004445212.1"/>
</dbReference>
<reference evidence="2" key="2">
    <citation type="journal article" date="2010" name="Genome Res.">
        <title>Population genomic sequencing of Coccidioides fungi reveals recent hybridization and transposon control.</title>
        <authorList>
            <person name="Neafsey D.E."/>
            <person name="Barker B.M."/>
            <person name="Sharpton T.J."/>
            <person name="Stajich J.E."/>
            <person name="Park D.J."/>
            <person name="Whiston E."/>
            <person name="Hung C.-Y."/>
            <person name="McMahan C."/>
            <person name="White J."/>
            <person name="Sykes S."/>
            <person name="Heiman D."/>
            <person name="Young S."/>
            <person name="Zeng Q."/>
            <person name="Abouelleil A."/>
            <person name="Aftuck L."/>
            <person name="Bessette D."/>
            <person name="Brown A."/>
            <person name="FitzGerald M."/>
            <person name="Lui A."/>
            <person name="Macdonald J.P."/>
            <person name="Priest M."/>
            <person name="Orbach M.J."/>
            <person name="Galgiani J.N."/>
            <person name="Kirkland T.N."/>
            <person name="Cole G.T."/>
            <person name="Birren B.W."/>
            <person name="Henn M.R."/>
            <person name="Taylor J.W."/>
            <person name="Rounsley S.D."/>
        </authorList>
    </citation>
    <scope>GENOME REANNOTATION</scope>
    <source>
        <strain evidence="2">RS</strain>
    </source>
</reference>
<organism evidence="1 2">
    <name type="scientific">Coccidioides immitis (strain RS)</name>
    <name type="common">Valley fever fungus</name>
    <dbReference type="NCBI Taxonomy" id="246410"/>
    <lineage>
        <taxon>Eukaryota</taxon>
        <taxon>Fungi</taxon>
        <taxon>Dikarya</taxon>
        <taxon>Ascomycota</taxon>
        <taxon>Pezizomycotina</taxon>
        <taxon>Eurotiomycetes</taxon>
        <taxon>Eurotiomycetidae</taxon>
        <taxon>Onygenales</taxon>
        <taxon>Onygenaceae</taxon>
        <taxon>Coccidioides</taxon>
    </lineage>
</organism>
<dbReference type="Proteomes" id="UP000001261">
    <property type="component" value="Unassembled WGS sequence"/>
</dbReference>
<evidence type="ECO:0000313" key="2">
    <source>
        <dbReference type="Proteomes" id="UP000001261"/>
    </source>
</evidence>
<proteinExistence type="predicted"/>
<dbReference type="AlphaFoldDB" id="A0A0D8JTI6"/>
<dbReference type="KEGG" id="cim:CIMG_12979"/>
<dbReference type="GeneID" id="24164606"/>